<evidence type="ECO:0000313" key="19">
    <source>
        <dbReference type="EMBL" id="CAD8490287.1"/>
    </source>
</evidence>
<dbReference type="EMBL" id="HBEP01019767">
    <property type="protein sequence ID" value="CAD8490287.1"/>
    <property type="molecule type" value="Transcribed_RNA"/>
</dbReference>
<dbReference type="SUPFAM" id="SSF52540">
    <property type="entry name" value="P-loop containing nucleoside triphosphate hydrolases"/>
    <property type="match status" value="1"/>
</dbReference>
<name>A0A7S0HQK2_9EUKA</name>
<dbReference type="GO" id="GO:0008820">
    <property type="term" value="F:cobinamide phosphate guanylyltransferase activity"/>
    <property type="evidence" value="ECO:0007669"/>
    <property type="project" value="UniProtKB-EC"/>
</dbReference>
<dbReference type="Pfam" id="PF14251">
    <property type="entry name" value="PterinBD-DUF4346"/>
    <property type="match status" value="1"/>
</dbReference>
<gene>
    <name evidence="19" type="ORF">PANT1444_LOCUS11113</name>
</gene>
<dbReference type="EC" id="2.7.7.62" evidence="9"/>
<dbReference type="Pfam" id="PF02283">
    <property type="entry name" value="CobU"/>
    <property type="match status" value="1"/>
</dbReference>
<evidence type="ECO:0000256" key="12">
    <source>
        <dbReference type="ARBA" id="ARBA00022741"/>
    </source>
</evidence>
<evidence type="ECO:0000256" key="11">
    <source>
        <dbReference type="ARBA" id="ARBA00022679"/>
    </source>
</evidence>
<sequence length="315" mass="34172">MANITLVIGGARSGKSSYASRLALSACDTPVYVATARRFEGDTAWDERIALHKKDRGPPWVDVEEQKALSAHAATFRGKVVVIDCCTLWLTNFFLDADNDGKKALEAVKAEFDKMIQQWDTSFILVSNELGSGTHAETSMGRAFVDAQGWLNQHVAAAAQRVVLMVAGQPMFVKEPPTNSPGGAGRSATLQREAEATDAVLSTRHLEMDGKGYLIIRLQPSEAMPIVAEYHSCATNDKGEVVDPVTGEVIPCCGGEARPPARVLRGRTAKELQVRLFEGPDGEGLVSSHQHACYVGRELQKAEECLAAGRRYQMD</sequence>
<comment type="pathway">
    <text evidence="6">Cofactor biosynthesis; adenosylcobalamin biosynthesis; adenosylcobalamin from cob(II)yrinate a,c-diamide: step 5/7.</text>
</comment>
<evidence type="ECO:0000256" key="7">
    <source>
        <dbReference type="ARBA" id="ARBA00007490"/>
    </source>
</evidence>
<comment type="catalytic activity">
    <reaction evidence="1">
        <text>adenosylcob(III)inamide + ATP = adenosylcob(III)inamide phosphate + ADP + H(+)</text>
        <dbReference type="Rhea" id="RHEA:15769"/>
        <dbReference type="ChEBI" id="CHEBI:2480"/>
        <dbReference type="ChEBI" id="CHEBI:15378"/>
        <dbReference type="ChEBI" id="CHEBI:30616"/>
        <dbReference type="ChEBI" id="CHEBI:58502"/>
        <dbReference type="ChEBI" id="CHEBI:456216"/>
        <dbReference type="EC" id="2.7.1.156"/>
    </reaction>
</comment>
<feature type="domain" description="DUF4346" evidence="18">
    <location>
        <begin position="209"/>
        <end position="315"/>
    </location>
</feature>
<dbReference type="AlphaFoldDB" id="A0A7S0HQK2"/>
<dbReference type="GO" id="GO:0005524">
    <property type="term" value="F:ATP binding"/>
    <property type="evidence" value="ECO:0007669"/>
    <property type="project" value="UniProtKB-KW"/>
</dbReference>
<evidence type="ECO:0000256" key="17">
    <source>
        <dbReference type="ARBA" id="ARBA00030571"/>
    </source>
</evidence>
<dbReference type="PANTHER" id="PTHR34848">
    <property type="match status" value="1"/>
</dbReference>
<proteinExistence type="inferred from homology"/>
<evidence type="ECO:0000256" key="13">
    <source>
        <dbReference type="ARBA" id="ARBA00022777"/>
    </source>
</evidence>
<comment type="similarity">
    <text evidence="7">Belongs to the CobU/CobP family.</text>
</comment>
<keyword evidence="13" id="KW-0418">Kinase</keyword>
<comment type="function">
    <text evidence="4">Catalyzes ATP-dependent phosphorylation of adenosylcobinamide and addition of GMP to adenosylcobinamide phosphate.</text>
</comment>
<dbReference type="InterPro" id="IPR027417">
    <property type="entry name" value="P-loop_NTPase"/>
</dbReference>
<evidence type="ECO:0000256" key="14">
    <source>
        <dbReference type="ARBA" id="ARBA00022840"/>
    </source>
</evidence>
<evidence type="ECO:0000256" key="8">
    <source>
        <dbReference type="ARBA" id="ARBA00012016"/>
    </source>
</evidence>
<evidence type="ECO:0000256" key="5">
    <source>
        <dbReference type="ARBA" id="ARBA00004692"/>
    </source>
</evidence>
<reference evidence="19" key="1">
    <citation type="submission" date="2021-01" db="EMBL/GenBank/DDBJ databases">
        <authorList>
            <person name="Corre E."/>
            <person name="Pelletier E."/>
            <person name="Niang G."/>
            <person name="Scheremetjew M."/>
            <person name="Finn R."/>
            <person name="Kale V."/>
            <person name="Holt S."/>
            <person name="Cochrane G."/>
            <person name="Meng A."/>
            <person name="Brown T."/>
            <person name="Cohen L."/>
        </authorList>
    </citation>
    <scope>NUCLEOTIDE SEQUENCE</scope>
    <source>
        <strain evidence="19">CCMP1374</strain>
    </source>
</reference>
<comment type="catalytic activity">
    <reaction evidence="3">
        <text>adenosylcob(III)inamide + GTP = adenosylcob(III)inamide phosphate + GDP + H(+)</text>
        <dbReference type="Rhea" id="RHEA:15765"/>
        <dbReference type="ChEBI" id="CHEBI:2480"/>
        <dbReference type="ChEBI" id="CHEBI:15378"/>
        <dbReference type="ChEBI" id="CHEBI:37565"/>
        <dbReference type="ChEBI" id="CHEBI:58189"/>
        <dbReference type="ChEBI" id="CHEBI:58502"/>
        <dbReference type="EC" id="2.7.1.156"/>
    </reaction>
</comment>
<dbReference type="CDD" id="cd00544">
    <property type="entry name" value="CobU"/>
    <property type="match status" value="1"/>
</dbReference>
<keyword evidence="15" id="KW-0342">GTP-binding</keyword>
<organism evidence="19">
    <name type="scientific">Phaeocystis antarctica</name>
    <dbReference type="NCBI Taxonomy" id="33657"/>
    <lineage>
        <taxon>Eukaryota</taxon>
        <taxon>Haptista</taxon>
        <taxon>Haptophyta</taxon>
        <taxon>Prymnesiophyceae</taxon>
        <taxon>Phaeocystales</taxon>
        <taxon>Phaeocystaceae</taxon>
        <taxon>Phaeocystis</taxon>
    </lineage>
</organism>
<evidence type="ECO:0000256" key="16">
    <source>
        <dbReference type="ARBA" id="ARBA00029570"/>
    </source>
</evidence>
<dbReference type="EC" id="2.7.1.156" evidence="8"/>
<comment type="pathway">
    <text evidence="5">Cofactor biosynthesis; adenosylcobalamin biosynthesis; adenosylcobalamin from cob(II)yrinate a,c-diamide: step 6/7.</text>
</comment>
<keyword evidence="14" id="KW-0067">ATP-binding</keyword>
<protein>
    <recommendedName>
        <fullName evidence="16">Adenosylcobinamide kinase</fullName>
        <ecNumber evidence="8">2.7.1.156</ecNumber>
        <ecNumber evidence="9">2.7.7.62</ecNumber>
    </recommendedName>
    <alternativeName>
        <fullName evidence="17">Adenosylcobinamide-phosphate guanylyltransferase</fullName>
    </alternativeName>
</protein>
<comment type="catalytic activity">
    <reaction evidence="2">
        <text>adenosylcob(III)inamide phosphate + GTP + H(+) = adenosylcob(III)inamide-GDP + diphosphate</text>
        <dbReference type="Rhea" id="RHEA:22712"/>
        <dbReference type="ChEBI" id="CHEBI:15378"/>
        <dbReference type="ChEBI" id="CHEBI:33019"/>
        <dbReference type="ChEBI" id="CHEBI:37565"/>
        <dbReference type="ChEBI" id="CHEBI:58502"/>
        <dbReference type="ChEBI" id="CHEBI:60487"/>
        <dbReference type="EC" id="2.7.7.62"/>
    </reaction>
</comment>
<dbReference type="PANTHER" id="PTHR34848:SF1">
    <property type="entry name" value="BIFUNCTIONAL ADENOSYLCOBALAMIN BIOSYNTHESIS PROTEIN COBU"/>
    <property type="match status" value="1"/>
</dbReference>
<dbReference type="GO" id="GO:0005525">
    <property type="term" value="F:GTP binding"/>
    <property type="evidence" value="ECO:0007669"/>
    <property type="project" value="UniProtKB-KW"/>
</dbReference>
<keyword evidence="10" id="KW-0169">Cobalamin biosynthesis</keyword>
<evidence type="ECO:0000256" key="3">
    <source>
        <dbReference type="ARBA" id="ARBA00001522"/>
    </source>
</evidence>
<dbReference type="InterPro" id="IPR025595">
    <property type="entry name" value="PterinBD-DUF4346"/>
</dbReference>
<evidence type="ECO:0000256" key="10">
    <source>
        <dbReference type="ARBA" id="ARBA00022573"/>
    </source>
</evidence>
<evidence type="ECO:0000256" key="2">
    <source>
        <dbReference type="ARBA" id="ARBA00000711"/>
    </source>
</evidence>
<dbReference type="GO" id="GO:0043752">
    <property type="term" value="F:adenosylcobinamide kinase activity"/>
    <property type="evidence" value="ECO:0007669"/>
    <property type="project" value="UniProtKB-EC"/>
</dbReference>
<dbReference type="Gene3D" id="3.40.50.300">
    <property type="entry name" value="P-loop containing nucleotide triphosphate hydrolases"/>
    <property type="match status" value="1"/>
</dbReference>
<keyword evidence="12" id="KW-0547">Nucleotide-binding</keyword>
<evidence type="ECO:0000256" key="1">
    <source>
        <dbReference type="ARBA" id="ARBA00000312"/>
    </source>
</evidence>
<keyword evidence="11" id="KW-0808">Transferase</keyword>
<evidence type="ECO:0000256" key="9">
    <source>
        <dbReference type="ARBA" id="ARBA00012523"/>
    </source>
</evidence>
<evidence type="ECO:0000256" key="6">
    <source>
        <dbReference type="ARBA" id="ARBA00005159"/>
    </source>
</evidence>
<evidence type="ECO:0000256" key="15">
    <source>
        <dbReference type="ARBA" id="ARBA00023134"/>
    </source>
</evidence>
<dbReference type="InterPro" id="IPR003203">
    <property type="entry name" value="CobU/CobP"/>
</dbReference>
<evidence type="ECO:0000259" key="18">
    <source>
        <dbReference type="Pfam" id="PF14251"/>
    </source>
</evidence>
<evidence type="ECO:0000256" key="4">
    <source>
        <dbReference type="ARBA" id="ARBA00003889"/>
    </source>
</evidence>
<accession>A0A7S0HQK2</accession>